<keyword evidence="3 6" id="KW-0812">Transmembrane</keyword>
<dbReference type="KEGG" id="bgt:106054341"/>
<comment type="subcellular location">
    <subcellularLocation>
        <location evidence="1">Endomembrane system</location>
        <topology evidence="1">Multi-pass membrane protein</topology>
    </subcellularLocation>
</comment>
<feature type="domain" description="Major facilitator superfamily (MFS) profile" evidence="7">
    <location>
        <begin position="3"/>
        <end position="404"/>
    </location>
</feature>
<feature type="transmembrane region" description="Helical" evidence="6">
    <location>
        <begin position="381"/>
        <end position="403"/>
    </location>
</feature>
<dbReference type="InterPro" id="IPR000849">
    <property type="entry name" value="Sugar_P_transporter"/>
</dbReference>
<feature type="transmembrane region" description="Helical" evidence="6">
    <location>
        <begin position="288"/>
        <end position="309"/>
    </location>
</feature>
<gene>
    <name evidence="8" type="primary">106054341</name>
</gene>
<dbReference type="SUPFAM" id="SSF103473">
    <property type="entry name" value="MFS general substrate transporter"/>
    <property type="match status" value="1"/>
</dbReference>
<feature type="transmembrane region" description="Helical" evidence="6">
    <location>
        <begin position="7"/>
        <end position="24"/>
    </location>
</feature>
<name>A0A2C9L4F6_BIOGL</name>
<protein>
    <recommendedName>
        <fullName evidence="7">Major facilitator superfamily (MFS) profile domain-containing protein</fullName>
    </recommendedName>
</protein>
<dbReference type="GO" id="GO:0005789">
    <property type="term" value="C:endoplasmic reticulum membrane"/>
    <property type="evidence" value="ECO:0007669"/>
    <property type="project" value="TreeGrafter"/>
</dbReference>
<evidence type="ECO:0000256" key="1">
    <source>
        <dbReference type="ARBA" id="ARBA00004127"/>
    </source>
</evidence>
<feature type="transmembrane region" description="Helical" evidence="6">
    <location>
        <begin position="203"/>
        <end position="226"/>
    </location>
</feature>
<dbReference type="GO" id="GO:0035435">
    <property type="term" value="P:phosphate ion transmembrane transport"/>
    <property type="evidence" value="ECO:0007669"/>
    <property type="project" value="TreeGrafter"/>
</dbReference>
<evidence type="ECO:0000256" key="2">
    <source>
        <dbReference type="ARBA" id="ARBA00009598"/>
    </source>
</evidence>
<dbReference type="PROSITE" id="PS50850">
    <property type="entry name" value="MFS"/>
    <property type="match status" value="1"/>
</dbReference>
<dbReference type="GO" id="GO:0061513">
    <property type="term" value="F:glucose 6-phosphate:phosphate antiporter activity"/>
    <property type="evidence" value="ECO:0007669"/>
    <property type="project" value="TreeGrafter"/>
</dbReference>
<evidence type="ECO:0000256" key="4">
    <source>
        <dbReference type="ARBA" id="ARBA00022989"/>
    </source>
</evidence>
<dbReference type="EnsemblMetazoa" id="BGLB026964-RA">
    <property type="protein sequence ID" value="BGLB026964-PA"/>
    <property type="gene ID" value="BGLB026964"/>
</dbReference>
<organism evidence="8 9">
    <name type="scientific">Biomphalaria glabrata</name>
    <name type="common">Bloodfluke planorb</name>
    <name type="synonym">Freshwater snail</name>
    <dbReference type="NCBI Taxonomy" id="6526"/>
    <lineage>
        <taxon>Eukaryota</taxon>
        <taxon>Metazoa</taxon>
        <taxon>Spiralia</taxon>
        <taxon>Lophotrochozoa</taxon>
        <taxon>Mollusca</taxon>
        <taxon>Gastropoda</taxon>
        <taxon>Heterobranchia</taxon>
        <taxon>Euthyneura</taxon>
        <taxon>Panpulmonata</taxon>
        <taxon>Hygrophila</taxon>
        <taxon>Lymnaeoidea</taxon>
        <taxon>Planorbidae</taxon>
        <taxon>Biomphalaria</taxon>
    </lineage>
</organism>
<dbReference type="AlphaFoldDB" id="A0A2C9L4F6"/>
<dbReference type="InterPro" id="IPR020846">
    <property type="entry name" value="MFS_dom"/>
</dbReference>
<reference evidence="8" key="1">
    <citation type="submission" date="2020-05" db="UniProtKB">
        <authorList>
            <consortium name="EnsemblMetazoa"/>
        </authorList>
    </citation>
    <scope>IDENTIFICATION</scope>
    <source>
        <strain evidence="8">BB02</strain>
    </source>
</reference>
<dbReference type="STRING" id="6526.A0A2C9L4F6"/>
<dbReference type="VEuPathDB" id="VectorBase:BGLB026964"/>
<dbReference type="Pfam" id="PF07690">
    <property type="entry name" value="MFS_1"/>
    <property type="match status" value="1"/>
</dbReference>
<evidence type="ECO:0000256" key="5">
    <source>
        <dbReference type="ARBA" id="ARBA00023136"/>
    </source>
</evidence>
<evidence type="ECO:0000313" key="8">
    <source>
        <dbReference type="EnsemblMetazoa" id="BGLB026964-PA"/>
    </source>
</evidence>
<dbReference type="PANTHER" id="PTHR43826">
    <property type="entry name" value="GLUCOSE-6-PHOSPHATE EXCHANGER SLC37A4"/>
    <property type="match status" value="1"/>
</dbReference>
<dbReference type="InterPro" id="IPR051337">
    <property type="entry name" value="OPA_Antiporter"/>
</dbReference>
<dbReference type="Gene3D" id="1.20.1250.20">
    <property type="entry name" value="MFS general substrate transporter like domains"/>
    <property type="match status" value="2"/>
</dbReference>
<accession>A0A2C9L4F6</accession>
<feature type="transmembrane region" description="Helical" evidence="6">
    <location>
        <begin position="350"/>
        <end position="369"/>
    </location>
</feature>
<dbReference type="Proteomes" id="UP000076420">
    <property type="component" value="Unassembled WGS sequence"/>
</dbReference>
<evidence type="ECO:0000313" key="9">
    <source>
        <dbReference type="Proteomes" id="UP000076420"/>
    </source>
</evidence>
<keyword evidence="4 6" id="KW-1133">Transmembrane helix</keyword>
<feature type="transmembrane region" description="Helical" evidence="6">
    <location>
        <begin position="73"/>
        <end position="95"/>
    </location>
</feature>
<evidence type="ECO:0000256" key="6">
    <source>
        <dbReference type="SAM" id="Phobius"/>
    </source>
</evidence>
<feature type="transmembrane region" description="Helical" evidence="6">
    <location>
        <begin position="132"/>
        <end position="154"/>
    </location>
</feature>
<evidence type="ECO:0000256" key="3">
    <source>
        <dbReference type="ARBA" id="ARBA00022692"/>
    </source>
</evidence>
<dbReference type="VEuPathDB" id="VectorBase:BGLAX_039516"/>
<evidence type="ECO:0000259" key="7">
    <source>
        <dbReference type="PROSITE" id="PS50850"/>
    </source>
</evidence>
<dbReference type="PANTHER" id="PTHR43826:SF3">
    <property type="entry name" value="GLUCOSE-6-PHOSPHATE EXCHANGER SLC37A4"/>
    <property type="match status" value="1"/>
</dbReference>
<feature type="transmembrane region" description="Helical" evidence="6">
    <location>
        <begin position="101"/>
        <end position="120"/>
    </location>
</feature>
<dbReference type="InterPro" id="IPR036259">
    <property type="entry name" value="MFS_trans_sf"/>
</dbReference>
<feature type="transmembrane region" description="Helical" evidence="6">
    <location>
        <begin position="160"/>
        <end position="182"/>
    </location>
</feature>
<comment type="similarity">
    <text evidence="2">Belongs to the major facilitator superfamily. Organophosphate:Pi antiporter (OPA) (TC 2.A.1.4) family.</text>
</comment>
<sequence length="412" mass="44958">MNAYQKVMFVFLYVGYSTLVYVRQSVSFAAPDIAESENLSNTDLGVIISSQQLGYTFIKFIGGTLADLLDPGITFTACLILTGLISATFTAVHTVSYFATLWFLCGMAQGPAWSACAVLLKQKFPPDQFATWWSVLSTSANVAGTAGPFISQYIVSVLSWQAALLSAALSSLGIGVMCYFFFKLLKSHHSYQRISKEIRVQPLNLSSLFNPLLILLTVNYLLVSIIRGACNDWGLLYMIKYKGQSHLAGSSFIGSLEVGGMLGSILSGYISDYMVSKESNTPRPRLQIIMYLTCLQSVGVYLLIFHINTFSYQTLINLFGFIIGFGMYSAISLLGVVAMETAPENLSGTAHSMVTLGGNIGRVLAGYPLSVVASWTSWHEGFVSVLLTSVLSIVLSFFCLKVLKVKEETKIP</sequence>
<dbReference type="RefSeq" id="XP_013065609.2">
    <property type="nucleotide sequence ID" value="XM_013210155.2"/>
</dbReference>
<feature type="transmembrane region" description="Helical" evidence="6">
    <location>
        <begin position="44"/>
        <end position="61"/>
    </location>
</feature>
<dbReference type="InterPro" id="IPR011701">
    <property type="entry name" value="MFS"/>
</dbReference>
<feature type="transmembrane region" description="Helical" evidence="6">
    <location>
        <begin position="246"/>
        <end position="267"/>
    </location>
</feature>
<keyword evidence="5 6" id="KW-0472">Membrane</keyword>
<dbReference type="OrthoDB" id="3639251at2759"/>
<feature type="transmembrane region" description="Helical" evidence="6">
    <location>
        <begin position="315"/>
        <end position="338"/>
    </location>
</feature>
<dbReference type="PIRSF" id="PIRSF002808">
    <property type="entry name" value="Hexose_phosphate_transp"/>
    <property type="match status" value="1"/>
</dbReference>
<proteinExistence type="inferred from homology"/>